<keyword evidence="7" id="KW-0479">Metal-binding</keyword>
<reference evidence="10" key="2">
    <citation type="submission" date="2023-05" db="EMBL/GenBank/DDBJ databases">
        <authorList>
            <consortium name="Lawrence Berkeley National Laboratory"/>
            <person name="Steindorff A."/>
            <person name="Hensen N."/>
            <person name="Bonometti L."/>
            <person name="Westerberg I."/>
            <person name="Brannstrom I.O."/>
            <person name="Guillou S."/>
            <person name="Cros-Aarteil S."/>
            <person name="Calhoun S."/>
            <person name="Haridas S."/>
            <person name="Kuo A."/>
            <person name="Mondo S."/>
            <person name="Pangilinan J."/>
            <person name="Riley R."/>
            <person name="Labutti K."/>
            <person name="Andreopoulos B."/>
            <person name="Lipzen A."/>
            <person name="Chen C."/>
            <person name="Yanf M."/>
            <person name="Daum C."/>
            <person name="Ng V."/>
            <person name="Clum A."/>
            <person name="Ohm R."/>
            <person name="Martin F."/>
            <person name="Silar P."/>
            <person name="Natvig D."/>
            <person name="Lalanne C."/>
            <person name="Gautier V."/>
            <person name="Ament-Velasquez S.L."/>
            <person name="Kruys A."/>
            <person name="Hutchinson M.I."/>
            <person name="Powell A.J."/>
            <person name="Barry K."/>
            <person name="Miller A.N."/>
            <person name="Grigoriev I.V."/>
            <person name="Debuchy R."/>
            <person name="Gladieux P."/>
            <person name="Thoren M.H."/>
            <person name="Johannesson H."/>
        </authorList>
    </citation>
    <scope>NUCLEOTIDE SEQUENCE</scope>
    <source>
        <strain evidence="10">CBS 532.94</strain>
    </source>
</reference>
<feature type="transmembrane region" description="Helical" evidence="9">
    <location>
        <begin position="30"/>
        <end position="50"/>
    </location>
</feature>
<feature type="transmembrane region" description="Helical" evidence="9">
    <location>
        <begin position="122"/>
        <end position="138"/>
    </location>
</feature>
<keyword evidence="11" id="KW-1185">Reference proteome</keyword>
<gene>
    <name evidence="10" type="ORF">C8A03DRAFT_40298</name>
</gene>
<feature type="transmembrane region" description="Helical" evidence="9">
    <location>
        <begin position="159"/>
        <end position="177"/>
    </location>
</feature>
<dbReference type="GO" id="GO:0046872">
    <property type="term" value="F:metal ion binding"/>
    <property type="evidence" value="ECO:0007669"/>
    <property type="project" value="UniProtKB-KW"/>
</dbReference>
<evidence type="ECO:0000256" key="9">
    <source>
        <dbReference type="SAM" id="Phobius"/>
    </source>
</evidence>
<accession>A0AAN7HGX4</accession>
<evidence type="ECO:0000313" key="10">
    <source>
        <dbReference type="EMBL" id="KAK4242328.1"/>
    </source>
</evidence>
<feature type="binding site" evidence="7">
    <location>
        <position position="38"/>
    </location>
    <ligand>
        <name>Ca(2+)</name>
        <dbReference type="ChEBI" id="CHEBI:29108"/>
    </ligand>
</feature>
<dbReference type="PANTHER" id="PTHR46187">
    <property type="entry name" value="ALKALINE CERAMIDASE 3"/>
    <property type="match status" value="1"/>
</dbReference>
<dbReference type="GO" id="GO:0016811">
    <property type="term" value="F:hydrolase activity, acting on carbon-nitrogen (but not peptide) bonds, in linear amides"/>
    <property type="evidence" value="ECO:0007669"/>
    <property type="project" value="InterPro"/>
</dbReference>
<dbReference type="PANTHER" id="PTHR46187:SF1">
    <property type="entry name" value="ALKALINE PHYTOCERAMIDASE"/>
    <property type="match status" value="1"/>
</dbReference>
<feature type="transmembrane region" description="Helical" evidence="9">
    <location>
        <begin position="62"/>
        <end position="81"/>
    </location>
</feature>
<reference evidence="10" key="1">
    <citation type="journal article" date="2023" name="Mol. Phylogenet. Evol.">
        <title>Genome-scale phylogeny and comparative genomics of the fungal order Sordariales.</title>
        <authorList>
            <person name="Hensen N."/>
            <person name="Bonometti L."/>
            <person name="Westerberg I."/>
            <person name="Brannstrom I.O."/>
            <person name="Guillou S."/>
            <person name="Cros-Aarteil S."/>
            <person name="Calhoun S."/>
            <person name="Haridas S."/>
            <person name="Kuo A."/>
            <person name="Mondo S."/>
            <person name="Pangilinan J."/>
            <person name="Riley R."/>
            <person name="LaButti K."/>
            <person name="Andreopoulos B."/>
            <person name="Lipzen A."/>
            <person name="Chen C."/>
            <person name="Yan M."/>
            <person name="Daum C."/>
            <person name="Ng V."/>
            <person name="Clum A."/>
            <person name="Steindorff A."/>
            <person name="Ohm R.A."/>
            <person name="Martin F."/>
            <person name="Silar P."/>
            <person name="Natvig D.O."/>
            <person name="Lalanne C."/>
            <person name="Gautier V."/>
            <person name="Ament-Velasquez S.L."/>
            <person name="Kruys A."/>
            <person name="Hutchinson M.I."/>
            <person name="Powell A.J."/>
            <person name="Barry K."/>
            <person name="Miller A.N."/>
            <person name="Grigoriev I.V."/>
            <person name="Debuchy R."/>
            <person name="Gladieux P."/>
            <person name="Hiltunen Thoren M."/>
            <person name="Johannesson H."/>
        </authorList>
    </citation>
    <scope>NUCLEOTIDE SEQUENCE</scope>
    <source>
        <strain evidence="10">CBS 532.94</strain>
    </source>
</reference>
<keyword evidence="4" id="KW-0378">Hydrolase</keyword>
<feature type="transmembrane region" description="Helical" evidence="9">
    <location>
        <begin position="93"/>
        <end position="116"/>
    </location>
</feature>
<dbReference type="GO" id="GO:0046514">
    <property type="term" value="P:ceramide catabolic process"/>
    <property type="evidence" value="ECO:0007669"/>
    <property type="project" value="TreeGrafter"/>
</dbReference>
<dbReference type="EMBL" id="MU860009">
    <property type="protein sequence ID" value="KAK4242328.1"/>
    <property type="molecule type" value="Genomic_DNA"/>
</dbReference>
<feature type="binding site" evidence="8">
    <location>
        <position position="78"/>
    </location>
    <ligand>
        <name>Zn(2+)</name>
        <dbReference type="ChEBI" id="CHEBI:29105"/>
        <note>catalytic</note>
    </ligand>
</feature>
<comment type="similarity">
    <text evidence="2">Belongs to the alkaline ceramidase family.</text>
</comment>
<dbReference type="GO" id="GO:0005789">
    <property type="term" value="C:endoplasmic reticulum membrane"/>
    <property type="evidence" value="ECO:0007669"/>
    <property type="project" value="TreeGrafter"/>
</dbReference>
<evidence type="ECO:0000313" key="11">
    <source>
        <dbReference type="Proteomes" id="UP001303760"/>
    </source>
</evidence>
<keyword evidence="3 9" id="KW-0812">Transmembrane</keyword>
<evidence type="ECO:0008006" key="12">
    <source>
        <dbReference type="Google" id="ProtNLM"/>
    </source>
</evidence>
<sequence length="226" mass="26028">MGHHNIQFSGDPSSNNGAWSPPTSRANWDYVIFFYLAEFVNALSNVAYAHGLKGILRPKNDFMSISLFILGIGSFLFHATLRQTLEFVDEFSMLGLTWSMLQAALAVAYLSFSAFYLWSAKIIYQAFAFTGALFGVLFRNQYLFHFLRPAFPEAKSRDWNWRIWKAVAICVFGYLLWTIDLEHCAGLRAVRERVGLPWAWLFDQAMQVSRGVKEEVERERTERKGK</sequence>
<feature type="binding site" evidence="7">
    <location>
        <position position="28"/>
    </location>
    <ligand>
        <name>Ca(2+)</name>
        <dbReference type="ChEBI" id="CHEBI:29108"/>
    </ligand>
</feature>
<proteinExistence type="inferred from homology"/>
<evidence type="ECO:0000256" key="5">
    <source>
        <dbReference type="ARBA" id="ARBA00022989"/>
    </source>
</evidence>
<keyword evidence="5 9" id="KW-1133">Transmembrane helix</keyword>
<evidence type="ECO:0000256" key="8">
    <source>
        <dbReference type="PIRSR" id="PIRSR608901-2"/>
    </source>
</evidence>
<name>A0AAN7HGX4_9PEZI</name>
<protein>
    <recommendedName>
        <fullName evidence="12">Alkaline ceramidase</fullName>
    </recommendedName>
</protein>
<keyword evidence="6 9" id="KW-0472">Membrane</keyword>
<comment type="subcellular location">
    <subcellularLocation>
        <location evidence="1">Membrane</location>
        <topology evidence="1">Multi-pass membrane protein</topology>
    </subcellularLocation>
</comment>
<dbReference type="GO" id="GO:0046513">
    <property type="term" value="P:ceramide biosynthetic process"/>
    <property type="evidence" value="ECO:0007669"/>
    <property type="project" value="TreeGrafter"/>
</dbReference>
<comment type="caution">
    <text evidence="10">The sequence shown here is derived from an EMBL/GenBank/DDBJ whole genome shotgun (WGS) entry which is preliminary data.</text>
</comment>
<keyword evidence="8" id="KW-0862">Zinc</keyword>
<comment type="cofactor">
    <cofactor evidence="8">
        <name>Zn(2+)</name>
        <dbReference type="ChEBI" id="CHEBI:29105"/>
    </cofactor>
</comment>
<dbReference type="AlphaFoldDB" id="A0AAN7HGX4"/>
<organism evidence="10 11">
    <name type="scientific">Achaetomium macrosporum</name>
    <dbReference type="NCBI Taxonomy" id="79813"/>
    <lineage>
        <taxon>Eukaryota</taxon>
        <taxon>Fungi</taxon>
        <taxon>Dikarya</taxon>
        <taxon>Ascomycota</taxon>
        <taxon>Pezizomycotina</taxon>
        <taxon>Sordariomycetes</taxon>
        <taxon>Sordariomycetidae</taxon>
        <taxon>Sordariales</taxon>
        <taxon>Chaetomiaceae</taxon>
        <taxon>Achaetomium</taxon>
    </lineage>
</organism>
<keyword evidence="7" id="KW-0106">Calcium</keyword>
<evidence type="ECO:0000256" key="2">
    <source>
        <dbReference type="ARBA" id="ARBA00009780"/>
    </source>
</evidence>
<evidence type="ECO:0000256" key="1">
    <source>
        <dbReference type="ARBA" id="ARBA00004141"/>
    </source>
</evidence>
<evidence type="ECO:0000256" key="7">
    <source>
        <dbReference type="PIRSR" id="PIRSR608901-1"/>
    </source>
</evidence>
<dbReference type="Proteomes" id="UP001303760">
    <property type="component" value="Unassembled WGS sequence"/>
</dbReference>
<dbReference type="Pfam" id="PF05875">
    <property type="entry name" value="Ceramidase"/>
    <property type="match status" value="1"/>
</dbReference>
<evidence type="ECO:0000256" key="4">
    <source>
        <dbReference type="ARBA" id="ARBA00022801"/>
    </source>
</evidence>
<evidence type="ECO:0000256" key="3">
    <source>
        <dbReference type="ARBA" id="ARBA00022692"/>
    </source>
</evidence>
<evidence type="ECO:0000256" key="6">
    <source>
        <dbReference type="ARBA" id="ARBA00023136"/>
    </source>
</evidence>
<dbReference type="InterPro" id="IPR008901">
    <property type="entry name" value="ACER"/>
</dbReference>